<evidence type="ECO:0000313" key="4">
    <source>
        <dbReference type="Proteomes" id="UP001147695"/>
    </source>
</evidence>
<feature type="region of interest" description="Disordered" evidence="2">
    <location>
        <begin position="1"/>
        <end position="49"/>
    </location>
</feature>
<evidence type="ECO:0000313" key="3">
    <source>
        <dbReference type="EMBL" id="KAJ5351232.1"/>
    </source>
</evidence>
<dbReference type="CDD" id="cd14688">
    <property type="entry name" value="bZIP_YAP"/>
    <property type="match status" value="1"/>
</dbReference>
<proteinExistence type="predicted"/>
<reference evidence="3" key="2">
    <citation type="journal article" date="2023" name="IMA Fungus">
        <title>Comparative genomic study of the Penicillium genus elucidates a diverse pangenome and 15 lateral gene transfer events.</title>
        <authorList>
            <person name="Petersen C."/>
            <person name="Sorensen T."/>
            <person name="Nielsen M.R."/>
            <person name="Sondergaard T.E."/>
            <person name="Sorensen J.L."/>
            <person name="Fitzpatrick D.A."/>
            <person name="Frisvad J.C."/>
            <person name="Nielsen K.L."/>
        </authorList>
    </citation>
    <scope>NUCLEOTIDE SEQUENCE</scope>
    <source>
        <strain evidence="3">IBT 35673</strain>
    </source>
</reference>
<feature type="coiled-coil region" evidence="1">
    <location>
        <begin position="58"/>
        <end position="85"/>
    </location>
</feature>
<comment type="caution">
    <text evidence="3">The sequence shown here is derived from an EMBL/GenBank/DDBJ whole genome shotgun (WGS) entry which is preliminary data.</text>
</comment>
<dbReference type="SUPFAM" id="SSF57959">
    <property type="entry name" value="Leucine zipper domain"/>
    <property type="match status" value="1"/>
</dbReference>
<reference evidence="3" key="1">
    <citation type="submission" date="2022-12" db="EMBL/GenBank/DDBJ databases">
        <authorList>
            <person name="Petersen C."/>
        </authorList>
    </citation>
    <scope>NUCLEOTIDE SEQUENCE</scope>
    <source>
        <strain evidence="3">IBT 35673</strain>
    </source>
</reference>
<dbReference type="Gene3D" id="1.20.5.170">
    <property type="match status" value="1"/>
</dbReference>
<dbReference type="AlphaFoldDB" id="A0A9W9R014"/>
<name>A0A9W9R014_PENBR</name>
<protein>
    <recommendedName>
        <fullName evidence="5">BZIP domain-containing protein</fullName>
    </recommendedName>
</protein>
<evidence type="ECO:0000256" key="1">
    <source>
        <dbReference type="SAM" id="Coils"/>
    </source>
</evidence>
<dbReference type="GO" id="GO:0003700">
    <property type="term" value="F:DNA-binding transcription factor activity"/>
    <property type="evidence" value="ECO:0007669"/>
    <property type="project" value="InterPro"/>
</dbReference>
<keyword evidence="1" id="KW-0175">Coiled coil</keyword>
<dbReference type="PANTHER" id="PTHR40618:SF1">
    <property type="entry name" value="B-ZIP TRANSCRIPTION FACTOR (EUROFUNG)"/>
    <property type="match status" value="1"/>
</dbReference>
<sequence>MEGEAAHRQMSKADTFELTPSKKQRQKLLTSKEVDSHNSHETQERRRKQIRVAQRAYRARQNDKLNEAQERIHKLEMTIESMAHAVASLHDKLVESDRLSNDTSIMTQLQETVKICLHSIDDSDIANGLDITEKTLDPISHTGNLETNTSCNPLVLQPRESGQVWLIPVSSFIEQLHVTCIYQGFLALSDSSLSLADLMTPFRFLLATVDRKRLISFFEAALHARLSQQRLEGWDDIPFFSLGGAGTKSTVSATCDGMTTYVGRFHEPARVIKDPLSDLSTRVKEDLDGDWLDMQDLERLLRQRVQHFIALPLQSSSRPSENNMGVAGLIKRLVDKAVCLGRSPGFRRYDVEKALLSNWH</sequence>
<dbReference type="EMBL" id="JAPZBQ010000001">
    <property type="protein sequence ID" value="KAJ5351232.1"/>
    <property type="molecule type" value="Genomic_DNA"/>
</dbReference>
<gene>
    <name evidence="3" type="ORF">N7452_000206</name>
</gene>
<feature type="compositionally biased region" description="Basic and acidic residues" evidence="2">
    <location>
        <begin position="30"/>
        <end position="44"/>
    </location>
</feature>
<organism evidence="3 4">
    <name type="scientific">Penicillium brevicompactum</name>
    <dbReference type="NCBI Taxonomy" id="5074"/>
    <lineage>
        <taxon>Eukaryota</taxon>
        <taxon>Fungi</taxon>
        <taxon>Dikarya</taxon>
        <taxon>Ascomycota</taxon>
        <taxon>Pezizomycotina</taxon>
        <taxon>Eurotiomycetes</taxon>
        <taxon>Eurotiomycetidae</taxon>
        <taxon>Eurotiales</taxon>
        <taxon>Aspergillaceae</taxon>
        <taxon>Penicillium</taxon>
    </lineage>
</organism>
<dbReference type="Proteomes" id="UP001147695">
    <property type="component" value="Unassembled WGS sequence"/>
</dbReference>
<evidence type="ECO:0008006" key="5">
    <source>
        <dbReference type="Google" id="ProtNLM"/>
    </source>
</evidence>
<evidence type="ECO:0000256" key="2">
    <source>
        <dbReference type="SAM" id="MobiDB-lite"/>
    </source>
</evidence>
<accession>A0A9W9R014</accession>
<dbReference type="PANTHER" id="PTHR40618">
    <property type="entry name" value="B-ZIP TRANSCRIPTION FACTOR (EUROFUNG)-RELATED"/>
    <property type="match status" value="1"/>
</dbReference>
<dbReference type="InterPro" id="IPR046347">
    <property type="entry name" value="bZIP_sf"/>
</dbReference>